<proteinExistence type="inferred from homology"/>
<dbReference type="GO" id="GO:0005737">
    <property type="term" value="C:cytoplasm"/>
    <property type="evidence" value="ECO:0007669"/>
    <property type="project" value="TreeGrafter"/>
</dbReference>
<comment type="catalytic activity">
    <reaction evidence="8">
        <text>2'-deoxyinosine + phosphate = 2-deoxy-alpha-D-ribose 1-phosphate + hypoxanthine</text>
        <dbReference type="Rhea" id="RHEA:27750"/>
        <dbReference type="ChEBI" id="CHEBI:17368"/>
        <dbReference type="ChEBI" id="CHEBI:28997"/>
        <dbReference type="ChEBI" id="CHEBI:43474"/>
        <dbReference type="ChEBI" id="CHEBI:57259"/>
        <dbReference type="EC" id="2.4.2.1"/>
    </reaction>
</comment>
<organism evidence="12 13">
    <name type="scientific">Anser brachyrhynchus</name>
    <name type="common">Pink-footed goose</name>
    <dbReference type="NCBI Taxonomy" id="132585"/>
    <lineage>
        <taxon>Eukaryota</taxon>
        <taxon>Metazoa</taxon>
        <taxon>Chordata</taxon>
        <taxon>Craniata</taxon>
        <taxon>Vertebrata</taxon>
        <taxon>Euteleostomi</taxon>
        <taxon>Archelosauria</taxon>
        <taxon>Archosauria</taxon>
        <taxon>Dinosauria</taxon>
        <taxon>Saurischia</taxon>
        <taxon>Theropoda</taxon>
        <taxon>Coelurosauria</taxon>
        <taxon>Aves</taxon>
        <taxon>Neognathae</taxon>
        <taxon>Galloanserae</taxon>
        <taxon>Anseriformes</taxon>
        <taxon>Anatidae</taxon>
        <taxon>Anserinae</taxon>
        <taxon>Anser</taxon>
    </lineage>
</organism>
<evidence type="ECO:0000256" key="9">
    <source>
        <dbReference type="ARBA" id="ARBA00023970"/>
    </source>
</evidence>
<dbReference type="CDD" id="cd09009">
    <property type="entry name" value="PNP-EcPNPII_like"/>
    <property type="match status" value="1"/>
</dbReference>
<dbReference type="PANTHER" id="PTHR11904:SF9">
    <property type="entry name" value="PURINE NUCLEOSIDE PHOSPHORYLASE-RELATED"/>
    <property type="match status" value="1"/>
</dbReference>
<dbReference type="Gene3D" id="3.40.50.1580">
    <property type="entry name" value="Nucleoside phosphorylase domain"/>
    <property type="match status" value="1"/>
</dbReference>
<evidence type="ECO:0000256" key="7">
    <source>
        <dbReference type="ARBA" id="ARBA00023929"/>
    </source>
</evidence>
<comment type="catalytic activity">
    <reaction evidence="7">
        <text>2'-deoxyguanosine + phosphate = 2-deoxy-alpha-D-ribose 1-phosphate + guanine</text>
        <dbReference type="Rhea" id="RHEA:27738"/>
        <dbReference type="ChEBI" id="CHEBI:16235"/>
        <dbReference type="ChEBI" id="CHEBI:17172"/>
        <dbReference type="ChEBI" id="CHEBI:43474"/>
        <dbReference type="ChEBI" id="CHEBI:57259"/>
        <dbReference type="EC" id="2.4.2.1"/>
    </reaction>
</comment>
<dbReference type="UniPathway" id="UPA00606"/>
<name>A0A8B9BPB7_9AVES</name>
<evidence type="ECO:0000256" key="4">
    <source>
        <dbReference type="ARBA" id="ARBA00022676"/>
    </source>
</evidence>
<dbReference type="InterPro" id="IPR011268">
    <property type="entry name" value="Purine_phosphorylase"/>
</dbReference>
<dbReference type="Proteomes" id="UP000694426">
    <property type="component" value="Unplaced"/>
</dbReference>
<evidence type="ECO:0000256" key="3">
    <source>
        <dbReference type="ARBA" id="ARBA00011886"/>
    </source>
</evidence>
<dbReference type="AlphaFoldDB" id="A0A8B9BPB7"/>
<dbReference type="GO" id="GO:0004731">
    <property type="term" value="F:purine-nucleoside phosphorylase activity"/>
    <property type="evidence" value="ECO:0007669"/>
    <property type="project" value="UniProtKB-EC"/>
</dbReference>
<sequence>MFLTPMSFTPSSSALMFLTPMFLTPKFFNPMFLTPISFTPLFLTPMSFTPSSSTPMFLTPLFLHPTSSTLAVPRPESPSPKVLRPDALAPRPQVVLPVRALRLLGVHTLVLTNAAGSLSPALGPGDLMVIKDHIDLPGLAGRGPLVGPNDERFGPRFPTMLDAYDPELRRLALAMAPPELRAREGVYAGVGGPSYETVAECRFLQRAGADAVGMSTVSEAVAARHCGLRVLGLSLITNAAPLPPEDGGPAPEPPAGHQEVLEAASAGARHLRELLARLAPRLDAGHA</sequence>
<feature type="domain" description="Nucleoside phosphorylase" evidence="11">
    <location>
        <begin position="94"/>
        <end position="278"/>
    </location>
</feature>
<evidence type="ECO:0000256" key="10">
    <source>
        <dbReference type="ARBA" id="ARBA00031036"/>
    </source>
</evidence>
<evidence type="ECO:0000256" key="8">
    <source>
        <dbReference type="ARBA" id="ARBA00023950"/>
    </source>
</evidence>
<keyword evidence="5" id="KW-0808">Transferase</keyword>
<dbReference type="NCBIfam" id="TIGR01697">
    <property type="entry name" value="PNPH-PUNA-XAPA"/>
    <property type="match status" value="1"/>
</dbReference>
<dbReference type="GO" id="GO:0009116">
    <property type="term" value="P:nucleoside metabolic process"/>
    <property type="evidence" value="ECO:0007669"/>
    <property type="project" value="InterPro"/>
</dbReference>
<evidence type="ECO:0000313" key="12">
    <source>
        <dbReference type="Ensembl" id="ENSABRP00000007421.1"/>
    </source>
</evidence>
<evidence type="ECO:0000259" key="11">
    <source>
        <dbReference type="Pfam" id="PF01048"/>
    </source>
</evidence>
<protein>
    <recommendedName>
        <fullName evidence="3">purine-nucleoside phosphorylase</fullName>
        <ecNumber evidence="3">2.4.2.1</ecNumber>
    </recommendedName>
    <alternativeName>
        <fullName evidence="10">Inosine-guanosine phosphorylase</fullName>
    </alternativeName>
</protein>
<accession>A0A8B9BPB7</accession>
<dbReference type="InterPro" id="IPR000845">
    <property type="entry name" value="Nucleoside_phosphorylase_d"/>
</dbReference>
<dbReference type="GeneTree" id="ENSGT00950000182991"/>
<evidence type="ECO:0000256" key="5">
    <source>
        <dbReference type="ARBA" id="ARBA00022679"/>
    </source>
</evidence>
<dbReference type="EC" id="2.4.2.1" evidence="3"/>
<comment type="pathway">
    <text evidence="1">Purine metabolism; purine nucleoside salvage.</text>
</comment>
<reference evidence="12" key="1">
    <citation type="submission" date="2025-08" db="UniProtKB">
        <authorList>
            <consortium name="Ensembl"/>
        </authorList>
    </citation>
    <scope>IDENTIFICATION</scope>
</reference>
<dbReference type="Pfam" id="PF01048">
    <property type="entry name" value="PNP_UDP_1"/>
    <property type="match status" value="1"/>
</dbReference>
<dbReference type="PANTHER" id="PTHR11904">
    <property type="entry name" value="METHYLTHIOADENOSINE/PURINE NUCLEOSIDE PHOSPHORYLASE"/>
    <property type="match status" value="1"/>
</dbReference>
<comment type="catalytic activity">
    <reaction evidence="6">
        <text>inosine + phosphate = alpha-D-ribose 1-phosphate + hypoxanthine</text>
        <dbReference type="Rhea" id="RHEA:27646"/>
        <dbReference type="ChEBI" id="CHEBI:17368"/>
        <dbReference type="ChEBI" id="CHEBI:17596"/>
        <dbReference type="ChEBI" id="CHEBI:43474"/>
        <dbReference type="ChEBI" id="CHEBI:57720"/>
        <dbReference type="EC" id="2.4.2.1"/>
    </reaction>
</comment>
<evidence type="ECO:0000313" key="13">
    <source>
        <dbReference type="Proteomes" id="UP000694426"/>
    </source>
</evidence>
<dbReference type="Ensembl" id="ENSABRT00000010724.1">
    <property type="protein sequence ID" value="ENSABRP00000007421.1"/>
    <property type="gene ID" value="ENSABRG00000006837.1"/>
</dbReference>
<evidence type="ECO:0000256" key="2">
    <source>
        <dbReference type="ARBA" id="ARBA00006751"/>
    </source>
</evidence>
<dbReference type="SUPFAM" id="SSF53167">
    <property type="entry name" value="Purine and uridine phosphorylases"/>
    <property type="match status" value="1"/>
</dbReference>
<keyword evidence="13" id="KW-1185">Reference proteome</keyword>
<reference evidence="12" key="2">
    <citation type="submission" date="2025-09" db="UniProtKB">
        <authorList>
            <consortium name="Ensembl"/>
        </authorList>
    </citation>
    <scope>IDENTIFICATION</scope>
</reference>
<comment type="similarity">
    <text evidence="2">Belongs to the PNP/MTAP phosphorylase family.</text>
</comment>
<evidence type="ECO:0000256" key="6">
    <source>
        <dbReference type="ARBA" id="ARBA00023918"/>
    </source>
</evidence>
<comment type="catalytic activity">
    <reaction evidence="9">
        <text>guanosine + phosphate = alpha-D-ribose 1-phosphate + guanine</text>
        <dbReference type="Rhea" id="RHEA:13233"/>
        <dbReference type="ChEBI" id="CHEBI:16235"/>
        <dbReference type="ChEBI" id="CHEBI:16750"/>
        <dbReference type="ChEBI" id="CHEBI:43474"/>
        <dbReference type="ChEBI" id="CHEBI:57720"/>
        <dbReference type="EC" id="2.4.2.1"/>
    </reaction>
</comment>
<keyword evidence="4" id="KW-0328">Glycosyltransferase</keyword>
<dbReference type="InterPro" id="IPR035994">
    <property type="entry name" value="Nucleoside_phosphorylase_sf"/>
</dbReference>
<evidence type="ECO:0000256" key="1">
    <source>
        <dbReference type="ARBA" id="ARBA00005058"/>
    </source>
</evidence>